<proteinExistence type="predicted"/>
<reference evidence="1 2" key="1">
    <citation type="journal article" date="2020" name="Int. J. Syst. Evol. Microbiol.">
        <title>Pseudomonas kitaguniensis sp. nov., a pathogen causing bacterial rot of Welsh onion in Japan.</title>
        <authorList>
            <person name="Sawada H."/>
            <person name="Fujikawa T."/>
            <person name="Nishiwaki Y."/>
            <person name="Horita H."/>
        </authorList>
    </citation>
    <scope>NUCLEOTIDE SEQUENCE [LARGE SCALE GENOMIC DNA]</scope>
    <source>
        <strain evidence="1 2">MAFF 212408</strain>
    </source>
</reference>
<organism evidence="1 2">
    <name type="scientific">Pseudomonas kitaguniensis</name>
    <dbReference type="NCBI Taxonomy" id="2607908"/>
    <lineage>
        <taxon>Bacteria</taxon>
        <taxon>Pseudomonadati</taxon>
        <taxon>Pseudomonadota</taxon>
        <taxon>Gammaproteobacteria</taxon>
        <taxon>Pseudomonadales</taxon>
        <taxon>Pseudomonadaceae</taxon>
        <taxon>Pseudomonas</taxon>
    </lineage>
</organism>
<evidence type="ECO:0000313" key="1">
    <source>
        <dbReference type="EMBL" id="MPR00763.1"/>
    </source>
</evidence>
<comment type="caution">
    <text evidence="1">The sequence shown here is derived from an EMBL/GenBank/DDBJ whole genome shotgun (WGS) entry which is preliminary data.</text>
</comment>
<evidence type="ECO:0000313" key="2">
    <source>
        <dbReference type="Proteomes" id="UP000326112"/>
    </source>
</evidence>
<gene>
    <name evidence="1" type="ORF">F0169_00970</name>
</gene>
<protein>
    <submittedName>
        <fullName evidence="1">Uncharacterized protein</fullName>
    </submittedName>
</protein>
<accession>A0A5N7KF16</accession>
<dbReference type="EMBL" id="VUAZ01000003">
    <property type="protein sequence ID" value="MPR00763.1"/>
    <property type="molecule type" value="Genomic_DNA"/>
</dbReference>
<keyword evidence="2" id="KW-1185">Reference proteome</keyword>
<name>A0A5N7KF16_9PSED</name>
<sequence length="89" mass="10007">MSLEFSELKADDIFDGRALRLKEEGVHAKVSEEKAYLYSDSSESSRLKSYLVKGDDVKLLKFSAGFLKVTYINKDGKALTRWIGLSSLI</sequence>
<reference evidence="1 2" key="2">
    <citation type="journal article" date="2023" name="Plant Pathol.">
        <title>Dismantling and reorganizing Pseudomonas marginalis sensu#lato.</title>
        <authorList>
            <person name="Sawada H."/>
            <person name="Fujikawa T."/>
            <person name="Satou M."/>
        </authorList>
    </citation>
    <scope>NUCLEOTIDE SEQUENCE [LARGE SCALE GENOMIC DNA]</scope>
    <source>
        <strain evidence="1 2">MAFF 212408</strain>
    </source>
</reference>
<dbReference type="Proteomes" id="UP000326112">
    <property type="component" value="Unassembled WGS sequence"/>
</dbReference>
<dbReference type="RefSeq" id="WP_152745173.1">
    <property type="nucleotide sequence ID" value="NZ_VUAZ01000003.1"/>
</dbReference>